<protein>
    <submittedName>
        <fullName evidence="1">Uncharacterized protein</fullName>
    </submittedName>
</protein>
<feature type="non-terminal residue" evidence="1">
    <location>
        <position position="141"/>
    </location>
</feature>
<organism evidence="1">
    <name type="scientific">uncultured Caudovirales phage</name>
    <dbReference type="NCBI Taxonomy" id="2100421"/>
    <lineage>
        <taxon>Viruses</taxon>
        <taxon>Duplodnaviria</taxon>
        <taxon>Heunggongvirae</taxon>
        <taxon>Uroviricota</taxon>
        <taxon>Caudoviricetes</taxon>
        <taxon>Peduoviridae</taxon>
        <taxon>Maltschvirus</taxon>
        <taxon>Maltschvirus maltsch</taxon>
    </lineage>
</organism>
<sequence length="141" mass="15123">MTNLLVTAAMIASVVSFDKKGEDFRIATAKLCEDLLAQGVSPEHFKRPAGAEKQNNLHVVNFFGLSELAVRTIKVKGKKATDETIKKFLDPEVSSAAMLQGTPKGGVGTSWNSQVSSKLGQWRDKLNAHIAAKAAPSTVTK</sequence>
<name>A0A6J5QCH6_9CAUD</name>
<dbReference type="EMBL" id="LR797015">
    <property type="protein sequence ID" value="CAB4181893.1"/>
    <property type="molecule type" value="Genomic_DNA"/>
</dbReference>
<accession>A0A6J5QCH6</accession>
<gene>
    <name evidence="1" type="ORF">UFOVP1064_75</name>
</gene>
<reference evidence="1" key="1">
    <citation type="submission" date="2020-05" db="EMBL/GenBank/DDBJ databases">
        <authorList>
            <person name="Chiriac C."/>
            <person name="Salcher M."/>
            <person name="Ghai R."/>
            <person name="Kavagutti S V."/>
        </authorList>
    </citation>
    <scope>NUCLEOTIDE SEQUENCE</scope>
</reference>
<evidence type="ECO:0000313" key="1">
    <source>
        <dbReference type="EMBL" id="CAB4181893.1"/>
    </source>
</evidence>
<proteinExistence type="predicted"/>